<keyword evidence="4 7" id="KW-0472">Membrane</keyword>
<proteinExistence type="predicted"/>
<dbReference type="InterPro" id="IPR036259">
    <property type="entry name" value="MFS_trans_sf"/>
</dbReference>
<name>A0ABT6SJI2_9ACTN</name>
<evidence type="ECO:0000256" key="1">
    <source>
        <dbReference type="ARBA" id="ARBA00004651"/>
    </source>
</evidence>
<comment type="caution">
    <text evidence="9">The sequence shown here is derived from an EMBL/GenBank/DDBJ whole genome shotgun (WGS) entry which is preliminary data.</text>
</comment>
<gene>
    <name evidence="9" type="ORF">QIS96_30430</name>
</gene>
<reference evidence="9 10" key="1">
    <citation type="submission" date="2023-05" db="EMBL/GenBank/DDBJ databases">
        <title>Draft genome sequence of Streptomyces sp. B-S-A6 isolated from a cave soil in Thailand.</title>
        <authorList>
            <person name="Chamroensaksri N."/>
            <person name="Muangham S."/>
        </authorList>
    </citation>
    <scope>NUCLEOTIDE SEQUENCE [LARGE SCALE GENOMIC DNA]</scope>
    <source>
        <strain evidence="9 10">B-S-A6</strain>
    </source>
</reference>
<keyword evidence="5" id="KW-0046">Antibiotic resistance</keyword>
<feature type="transmembrane region" description="Helical" evidence="7">
    <location>
        <begin position="156"/>
        <end position="177"/>
    </location>
</feature>
<dbReference type="Pfam" id="PF07690">
    <property type="entry name" value="MFS_1"/>
    <property type="match status" value="1"/>
</dbReference>
<dbReference type="PANTHER" id="PTHR42718">
    <property type="entry name" value="MAJOR FACILITATOR SUPERFAMILY MULTIDRUG TRANSPORTER MFSC"/>
    <property type="match status" value="1"/>
</dbReference>
<evidence type="ECO:0000256" key="5">
    <source>
        <dbReference type="ARBA" id="ARBA00023251"/>
    </source>
</evidence>
<evidence type="ECO:0000259" key="8">
    <source>
        <dbReference type="PROSITE" id="PS50850"/>
    </source>
</evidence>
<dbReference type="SUPFAM" id="SSF103473">
    <property type="entry name" value="MFS general substrate transporter"/>
    <property type="match status" value="1"/>
</dbReference>
<dbReference type="InterPro" id="IPR011701">
    <property type="entry name" value="MFS"/>
</dbReference>
<dbReference type="RefSeq" id="WP_282546029.1">
    <property type="nucleotide sequence ID" value="NZ_JASCIQ010000041.1"/>
</dbReference>
<evidence type="ECO:0000256" key="6">
    <source>
        <dbReference type="SAM" id="MobiDB-lite"/>
    </source>
</evidence>
<keyword evidence="2 7" id="KW-0812">Transmembrane</keyword>
<evidence type="ECO:0000256" key="7">
    <source>
        <dbReference type="SAM" id="Phobius"/>
    </source>
</evidence>
<keyword evidence="3 7" id="KW-1133">Transmembrane helix</keyword>
<dbReference type="Gene3D" id="1.20.1720.10">
    <property type="entry name" value="Multidrug resistance protein D"/>
    <property type="match status" value="1"/>
</dbReference>
<evidence type="ECO:0000313" key="9">
    <source>
        <dbReference type="EMBL" id="MDI3408120.1"/>
    </source>
</evidence>
<comment type="subcellular location">
    <subcellularLocation>
        <location evidence="1">Cell membrane</location>
        <topology evidence="1">Multi-pass membrane protein</topology>
    </subcellularLocation>
</comment>
<dbReference type="Proteomes" id="UP001223978">
    <property type="component" value="Unassembled WGS sequence"/>
</dbReference>
<sequence>MSAQTTRAASARPRPDRSPAATAGRRGHVPVLVAVLLALLVLPTSVTGSGVALPAVGRDTGASLAALQWVVHGYNLTFASFLLACGSLADLWGRRRVFGAGAALFTAASAVSATVDDIMALDLARALAGLGAAALLTSGSSLIGETFQGRARSRAFGALGIMTGAGLALGAMAAGVVTELLGWRAFFGLHAALMLLVCCAVRCRCCRARAGVRVRRRPRQGGPGWTGPVPRPSPVGSSC</sequence>
<dbReference type="EMBL" id="JASCIQ010000041">
    <property type="protein sequence ID" value="MDI3408120.1"/>
    <property type="molecule type" value="Genomic_DNA"/>
</dbReference>
<evidence type="ECO:0000256" key="4">
    <source>
        <dbReference type="ARBA" id="ARBA00023136"/>
    </source>
</evidence>
<protein>
    <submittedName>
        <fullName evidence="9">MFS transporter</fullName>
    </submittedName>
</protein>
<evidence type="ECO:0000256" key="2">
    <source>
        <dbReference type="ARBA" id="ARBA00022692"/>
    </source>
</evidence>
<feature type="domain" description="Major facilitator superfamily (MFS) profile" evidence="8">
    <location>
        <begin position="31"/>
        <end position="239"/>
    </location>
</feature>
<feature type="transmembrane region" description="Helical" evidence="7">
    <location>
        <begin position="64"/>
        <end position="85"/>
    </location>
</feature>
<organism evidence="9 10">
    <name type="scientific">Streptomyces cavernicola</name>
    <dbReference type="NCBI Taxonomy" id="3043613"/>
    <lineage>
        <taxon>Bacteria</taxon>
        <taxon>Bacillati</taxon>
        <taxon>Actinomycetota</taxon>
        <taxon>Actinomycetes</taxon>
        <taxon>Kitasatosporales</taxon>
        <taxon>Streptomycetaceae</taxon>
        <taxon>Streptomyces</taxon>
    </lineage>
</organism>
<accession>A0ABT6SJI2</accession>
<feature type="region of interest" description="Disordered" evidence="6">
    <location>
        <begin position="1"/>
        <end position="23"/>
    </location>
</feature>
<dbReference type="InterPro" id="IPR020846">
    <property type="entry name" value="MFS_dom"/>
</dbReference>
<feature type="transmembrane region" description="Helical" evidence="7">
    <location>
        <begin position="97"/>
        <end position="115"/>
    </location>
</feature>
<feature type="transmembrane region" description="Helical" evidence="7">
    <location>
        <begin position="183"/>
        <end position="203"/>
    </location>
</feature>
<dbReference type="PANTHER" id="PTHR42718:SF49">
    <property type="entry name" value="EXPORT PROTEIN"/>
    <property type="match status" value="1"/>
</dbReference>
<evidence type="ECO:0000313" key="10">
    <source>
        <dbReference type="Proteomes" id="UP001223978"/>
    </source>
</evidence>
<evidence type="ECO:0000256" key="3">
    <source>
        <dbReference type="ARBA" id="ARBA00022989"/>
    </source>
</evidence>
<feature type="region of interest" description="Disordered" evidence="6">
    <location>
        <begin position="217"/>
        <end position="239"/>
    </location>
</feature>
<keyword evidence="10" id="KW-1185">Reference proteome</keyword>
<feature type="transmembrane region" description="Helical" evidence="7">
    <location>
        <begin position="127"/>
        <end position="144"/>
    </location>
</feature>
<dbReference type="PROSITE" id="PS50850">
    <property type="entry name" value="MFS"/>
    <property type="match status" value="1"/>
</dbReference>